<evidence type="ECO:0000256" key="3">
    <source>
        <dbReference type="SAM" id="MobiDB-lite"/>
    </source>
</evidence>
<dbReference type="InterPro" id="IPR007034">
    <property type="entry name" value="BMS1_TSR1_C"/>
</dbReference>
<name>A0A2D4FBA1_MICCO</name>
<feature type="region of interest" description="Disordered" evidence="3">
    <location>
        <begin position="39"/>
        <end position="68"/>
    </location>
</feature>
<organism evidence="5">
    <name type="scientific">Micrurus corallinus</name>
    <name type="common">Brazilian coral snake</name>
    <dbReference type="NCBI Taxonomy" id="54390"/>
    <lineage>
        <taxon>Eukaryota</taxon>
        <taxon>Metazoa</taxon>
        <taxon>Chordata</taxon>
        <taxon>Craniata</taxon>
        <taxon>Vertebrata</taxon>
        <taxon>Euteleostomi</taxon>
        <taxon>Lepidosauria</taxon>
        <taxon>Squamata</taxon>
        <taxon>Bifurcata</taxon>
        <taxon>Unidentata</taxon>
        <taxon>Episquamata</taxon>
        <taxon>Toxicofera</taxon>
        <taxon>Serpentes</taxon>
        <taxon>Colubroidea</taxon>
        <taxon>Elapidae</taxon>
        <taxon>Elapinae</taxon>
        <taxon>Micrurus</taxon>
    </lineage>
</organism>
<dbReference type="AlphaFoldDB" id="A0A2D4FBA1"/>
<dbReference type="PANTHER" id="PTHR12858:SF1">
    <property type="entry name" value="PRE-RRNA-PROCESSING PROTEIN TSR1 HOMOLOG"/>
    <property type="match status" value="1"/>
</dbReference>
<evidence type="ECO:0000259" key="4">
    <source>
        <dbReference type="Pfam" id="PF04950"/>
    </source>
</evidence>
<dbReference type="Pfam" id="PF04950">
    <property type="entry name" value="RIBIOP_C"/>
    <property type="match status" value="1"/>
</dbReference>
<dbReference type="EMBL" id="IACJ01067041">
    <property type="protein sequence ID" value="LAA44767.1"/>
    <property type="molecule type" value="Transcribed_RNA"/>
</dbReference>
<proteinExistence type="predicted"/>
<accession>A0A2D4FBA1</accession>
<evidence type="ECO:0000313" key="5">
    <source>
        <dbReference type="EMBL" id="LAA44767.1"/>
    </source>
</evidence>
<feature type="domain" description="Ribosome biogenesis protein BMS1/TSR1 C-terminal" evidence="4">
    <location>
        <begin position="1"/>
        <end position="43"/>
    </location>
</feature>
<sequence length="111" mass="11837">MSVLNLLVRRHPGYSEPVKSKEDVVVHCGFRRFRASPLYSQHTSGGAAVSSAPPRGGGAPTGSSLKGERWEPLWGASLLLSGLWAEETGKMVQAGRQAGLGGIPSFCLREF</sequence>
<reference evidence="5" key="1">
    <citation type="submission" date="2017-07" db="EMBL/GenBank/DDBJ databases">
        <authorList>
            <person name="Mikheyev A."/>
            <person name="Grau M."/>
        </authorList>
    </citation>
    <scope>NUCLEOTIDE SEQUENCE</scope>
    <source>
        <tissue evidence="5">Venom_gland</tissue>
    </source>
</reference>
<evidence type="ECO:0000256" key="1">
    <source>
        <dbReference type="ARBA" id="ARBA00037087"/>
    </source>
</evidence>
<evidence type="ECO:0000256" key="2">
    <source>
        <dbReference type="ARBA" id="ARBA00040070"/>
    </source>
</evidence>
<reference evidence="5" key="2">
    <citation type="submission" date="2017-11" db="EMBL/GenBank/DDBJ databases">
        <title>Coralsnake Venomics: Analyses of Venom Gland Transcriptomes and Proteomes of Six Brazilian Taxa.</title>
        <authorList>
            <person name="Aird S.D."/>
            <person name="Jorge da Silva N."/>
            <person name="Qiu L."/>
            <person name="Villar-Briones A."/>
            <person name="Aparecida-Saddi V."/>
            <person name="Campos-Telles M.P."/>
            <person name="Grau M."/>
            <person name="Mikheyev A.S."/>
        </authorList>
    </citation>
    <scope>NUCLEOTIDE SEQUENCE</scope>
    <source>
        <tissue evidence="5">Venom_gland</tissue>
    </source>
</reference>
<comment type="function">
    <text evidence="1">Required during maturation of the 40S ribosomal subunit in the nucleolus.</text>
</comment>
<dbReference type="GO" id="GO:0003924">
    <property type="term" value="F:GTPase activity"/>
    <property type="evidence" value="ECO:0007669"/>
    <property type="project" value="TreeGrafter"/>
</dbReference>
<dbReference type="GO" id="GO:0000462">
    <property type="term" value="P:maturation of SSU-rRNA from tricistronic rRNA transcript (SSU-rRNA, 5.8S rRNA, LSU-rRNA)"/>
    <property type="evidence" value="ECO:0007669"/>
    <property type="project" value="TreeGrafter"/>
</dbReference>
<dbReference type="GO" id="GO:0005525">
    <property type="term" value="F:GTP binding"/>
    <property type="evidence" value="ECO:0007669"/>
    <property type="project" value="TreeGrafter"/>
</dbReference>
<dbReference type="GO" id="GO:0000479">
    <property type="term" value="P:endonucleolytic cleavage of tricistronic rRNA transcript (SSU-rRNA, 5.8S rRNA, LSU-rRNA)"/>
    <property type="evidence" value="ECO:0007669"/>
    <property type="project" value="TreeGrafter"/>
</dbReference>
<dbReference type="PANTHER" id="PTHR12858">
    <property type="entry name" value="RIBOSOME BIOGENESIS PROTEIN"/>
    <property type="match status" value="1"/>
</dbReference>
<dbReference type="GO" id="GO:0030688">
    <property type="term" value="C:preribosome, small subunit precursor"/>
    <property type="evidence" value="ECO:0007669"/>
    <property type="project" value="TreeGrafter"/>
</dbReference>
<dbReference type="InterPro" id="IPR039761">
    <property type="entry name" value="Bms1/Tsr1"/>
</dbReference>
<dbReference type="GO" id="GO:0034511">
    <property type="term" value="F:U3 snoRNA binding"/>
    <property type="evidence" value="ECO:0007669"/>
    <property type="project" value="TreeGrafter"/>
</dbReference>
<protein>
    <recommendedName>
        <fullName evidence="2">Pre-rRNA-processing protein TSR1 homolog</fullName>
    </recommendedName>
</protein>